<organism evidence="2 3">
    <name type="scientific">Azotobacter beijerinckii</name>
    <dbReference type="NCBI Taxonomy" id="170623"/>
    <lineage>
        <taxon>Bacteria</taxon>
        <taxon>Pseudomonadati</taxon>
        <taxon>Pseudomonadota</taxon>
        <taxon>Gammaproteobacteria</taxon>
        <taxon>Pseudomonadales</taxon>
        <taxon>Pseudomonadaceae</taxon>
        <taxon>Azotobacter</taxon>
    </lineage>
</organism>
<name>A0A1H9T492_9GAMM</name>
<dbReference type="InterPro" id="IPR010751">
    <property type="entry name" value="TrfA"/>
</dbReference>
<dbReference type="RefSeq" id="WP_244158979.1">
    <property type="nucleotide sequence ID" value="NZ_FOFJ01000127.1"/>
</dbReference>
<evidence type="ECO:0000313" key="2">
    <source>
        <dbReference type="EMBL" id="SER91968.1"/>
    </source>
</evidence>
<accession>A0A1H9T492</accession>
<proteinExistence type="predicted"/>
<evidence type="ECO:0000256" key="1">
    <source>
        <dbReference type="SAM" id="MobiDB-lite"/>
    </source>
</evidence>
<dbReference type="EMBL" id="FOFJ01000127">
    <property type="protein sequence ID" value="SER91968.1"/>
    <property type="molecule type" value="Genomic_DNA"/>
</dbReference>
<feature type="region of interest" description="Disordered" evidence="1">
    <location>
        <begin position="287"/>
        <end position="306"/>
    </location>
</feature>
<dbReference type="Pfam" id="PF07042">
    <property type="entry name" value="TrfA"/>
    <property type="match status" value="1"/>
</dbReference>
<sequence length="306" mass="34747">MTERGSLLDKLKRMQERNVRGKETEPSAPAAEPVQQSAQVIRLPLWPEAVRGVPNGLLRSALFGAIKRGARRYLERQEIHAQDGITVRYTGARLDQGDLDVWETVLHIVRAQELGDDCRVTAYQLLKALDKRDTGGNRDVLERRLARLKATALDVKVGRYSYMGSLIDEVYRDDETREYVIRLNPKLHTLFATGQFTQVEWDVRHALDGKPLAQWLHGFYASHAKPYPIKVETLHKLCGSEATLMSDFKKDLRRALDAVTEASEANGQLFNYDIQDDLVCVEKKGSRAQQRHVAKKTDKSTSKPRV</sequence>
<gene>
    <name evidence="2" type="ORF">SAMN04244573_04580</name>
</gene>
<feature type="compositionally biased region" description="Basic and acidic residues" evidence="1">
    <location>
        <begin position="1"/>
        <end position="25"/>
    </location>
</feature>
<feature type="region of interest" description="Disordered" evidence="1">
    <location>
        <begin position="1"/>
        <end position="35"/>
    </location>
</feature>
<feature type="compositionally biased region" description="Basic and acidic residues" evidence="1">
    <location>
        <begin position="295"/>
        <end position="306"/>
    </location>
</feature>
<reference evidence="2 3" key="1">
    <citation type="submission" date="2016-10" db="EMBL/GenBank/DDBJ databases">
        <authorList>
            <person name="de Groot N.N."/>
        </authorList>
    </citation>
    <scope>NUCLEOTIDE SEQUENCE [LARGE SCALE GENOMIC DNA]</scope>
    <source>
        <strain evidence="2 3">DSM 378</strain>
    </source>
</reference>
<evidence type="ECO:0000313" key="3">
    <source>
        <dbReference type="Proteomes" id="UP000199267"/>
    </source>
</evidence>
<dbReference type="Proteomes" id="UP000199267">
    <property type="component" value="Unassembled WGS sequence"/>
</dbReference>
<dbReference type="AlphaFoldDB" id="A0A1H9T492"/>
<protein>
    <submittedName>
        <fullName evidence="2">TrfA protein</fullName>
    </submittedName>
</protein>